<keyword evidence="1" id="KW-0863">Zinc-finger</keyword>
<dbReference type="GO" id="GO:0008270">
    <property type="term" value="F:zinc ion binding"/>
    <property type="evidence" value="ECO:0007669"/>
    <property type="project" value="UniProtKB-KW"/>
</dbReference>
<dbReference type="Gene3D" id="4.10.60.10">
    <property type="entry name" value="Zinc finger, CCHC-type"/>
    <property type="match status" value="1"/>
</dbReference>
<keyword evidence="2" id="KW-0227">DNA damage</keyword>
<keyword evidence="6" id="KW-1185">Reference proteome</keyword>
<evidence type="ECO:0000256" key="3">
    <source>
        <dbReference type="SAM" id="MobiDB-lite"/>
    </source>
</evidence>
<feature type="region of interest" description="Disordered" evidence="3">
    <location>
        <begin position="1"/>
        <end position="71"/>
    </location>
</feature>
<dbReference type="GO" id="GO:0003677">
    <property type="term" value="F:DNA binding"/>
    <property type="evidence" value="ECO:0007669"/>
    <property type="project" value="TreeGrafter"/>
</dbReference>
<proteinExistence type="inferred from homology"/>
<dbReference type="PANTHER" id="PTHR13220">
    <property type="entry name" value="TIMELESS INTERACTING-RELATED"/>
    <property type="match status" value="1"/>
</dbReference>
<comment type="caution">
    <text evidence="5">The sequence shown here is derived from an EMBL/GenBank/DDBJ whole genome shotgun (WGS) entry which is preliminary data.</text>
</comment>
<evidence type="ECO:0000313" key="6">
    <source>
        <dbReference type="Proteomes" id="UP000631114"/>
    </source>
</evidence>
<reference evidence="5 6" key="1">
    <citation type="submission" date="2020-10" db="EMBL/GenBank/DDBJ databases">
        <title>The Coptis chinensis genome and diversification of protoberbering-type alkaloids.</title>
        <authorList>
            <person name="Wang B."/>
            <person name="Shu S."/>
            <person name="Song C."/>
            <person name="Liu Y."/>
        </authorList>
    </citation>
    <scope>NUCLEOTIDE SEQUENCE [LARGE SCALE GENOMIC DNA]</scope>
    <source>
        <strain evidence="5">HL-2020</strain>
        <tissue evidence="5">Leaf</tissue>
    </source>
</reference>
<dbReference type="SUPFAM" id="SSF57756">
    <property type="entry name" value="Retrovirus zinc finger-like domains"/>
    <property type="match status" value="1"/>
</dbReference>
<comment type="function">
    <text evidence="2">Plays an important role in the control of DNA replication and the maintenance of replication fork stability.</text>
</comment>
<feature type="region of interest" description="Disordered" evidence="3">
    <location>
        <begin position="124"/>
        <end position="153"/>
    </location>
</feature>
<organism evidence="5 6">
    <name type="scientific">Coptis chinensis</name>
    <dbReference type="NCBI Taxonomy" id="261450"/>
    <lineage>
        <taxon>Eukaryota</taxon>
        <taxon>Viridiplantae</taxon>
        <taxon>Streptophyta</taxon>
        <taxon>Embryophyta</taxon>
        <taxon>Tracheophyta</taxon>
        <taxon>Spermatophyta</taxon>
        <taxon>Magnoliopsida</taxon>
        <taxon>Ranunculales</taxon>
        <taxon>Ranunculaceae</taxon>
        <taxon>Coptidoideae</taxon>
        <taxon>Coptis</taxon>
    </lineage>
</organism>
<dbReference type="PANTHER" id="PTHR13220:SF11">
    <property type="entry name" value="TIMELESS-INTERACTING PROTEIN"/>
    <property type="match status" value="1"/>
</dbReference>
<feature type="compositionally biased region" description="Polar residues" evidence="3">
    <location>
        <begin position="36"/>
        <end position="55"/>
    </location>
</feature>
<accession>A0A835M906</accession>
<feature type="compositionally biased region" description="Polar residues" evidence="3">
    <location>
        <begin position="170"/>
        <end position="187"/>
    </location>
</feature>
<comment type="similarity">
    <text evidence="2">Belongs to the CSM3 family.</text>
</comment>
<keyword evidence="1" id="KW-0479">Metal-binding</keyword>
<dbReference type="GO" id="GO:0006974">
    <property type="term" value="P:DNA damage response"/>
    <property type="evidence" value="ECO:0007669"/>
    <property type="project" value="UniProtKB-KW"/>
</dbReference>
<feature type="region of interest" description="Disordered" evidence="3">
    <location>
        <begin position="168"/>
        <end position="213"/>
    </location>
</feature>
<evidence type="ECO:0000313" key="5">
    <source>
        <dbReference type="EMBL" id="KAF9624083.1"/>
    </source>
</evidence>
<dbReference type="InterPro" id="IPR040038">
    <property type="entry name" value="TIPIN/Csm3/Swi3"/>
</dbReference>
<dbReference type="PROSITE" id="PS50158">
    <property type="entry name" value="ZF_CCHC"/>
    <property type="match status" value="1"/>
</dbReference>
<name>A0A835M906_9MAGN</name>
<sequence length="244" mass="27108">MEKNSGAPPAATGCYKCGRPGHWSRDCPYSKPDSDQLPNSNSSIAPKSSFNNTTKFPFPSKTIEKPKKLPRRVPKLTPEILLSEDGLGYVLRHFPQSFKFHGRGHERVANGGDPSKLHETPVEYNVQDSEPAVEEARKEDHCSDEENPLPERHDYVDVLDEEMPDEIYTKATQEPSQSSQTEMTNVQALADNSILSGSPKPMPDNAASLPSEIQITEEQRARMEASRLKALEKRAARALSSHAD</sequence>
<dbReference type="GO" id="GO:0031298">
    <property type="term" value="C:replication fork protection complex"/>
    <property type="evidence" value="ECO:0007669"/>
    <property type="project" value="TreeGrafter"/>
</dbReference>
<evidence type="ECO:0000256" key="2">
    <source>
        <dbReference type="RuleBase" id="RU366049"/>
    </source>
</evidence>
<keyword evidence="2" id="KW-0131">Cell cycle</keyword>
<dbReference type="Pfam" id="PF00098">
    <property type="entry name" value="zf-CCHC"/>
    <property type="match status" value="1"/>
</dbReference>
<dbReference type="SMART" id="SM00343">
    <property type="entry name" value="ZnF_C2HC"/>
    <property type="match status" value="1"/>
</dbReference>
<feature type="domain" description="CCHC-type" evidence="4">
    <location>
        <begin position="14"/>
        <end position="28"/>
    </location>
</feature>
<dbReference type="OrthoDB" id="437078at2759"/>
<dbReference type="Proteomes" id="UP000631114">
    <property type="component" value="Unassembled WGS sequence"/>
</dbReference>
<protein>
    <recommendedName>
        <fullName evidence="4">CCHC-type domain-containing protein</fullName>
    </recommendedName>
</protein>
<dbReference type="InterPro" id="IPR001878">
    <property type="entry name" value="Znf_CCHC"/>
</dbReference>
<evidence type="ECO:0000259" key="4">
    <source>
        <dbReference type="PROSITE" id="PS50158"/>
    </source>
</evidence>
<keyword evidence="1" id="KW-0862">Zinc</keyword>
<dbReference type="AlphaFoldDB" id="A0A835M906"/>
<dbReference type="GO" id="GO:0031297">
    <property type="term" value="P:replication fork processing"/>
    <property type="evidence" value="ECO:0007669"/>
    <property type="project" value="UniProtKB-UniRule"/>
</dbReference>
<comment type="subcellular location">
    <subcellularLocation>
        <location evidence="2">Nucleus</location>
    </subcellularLocation>
</comment>
<dbReference type="EMBL" id="JADFTS010000001">
    <property type="protein sequence ID" value="KAF9624083.1"/>
    <property type="molecule type" value="Genomic_DNA"/>
</dbReference>
<gene>
    <name evidence="5" type="ORF">IFM89_007781</name>
</gene>
<dbReference type="GO" id="GO:0000076">
    <property type="term" value="P:DNA replication checkpoint signaling"/>
    <property type="evidence" value="ECO:0007669"/>
    <property type="project" value="UniProtKB-UniRule"/>
</dbReference>
<keyword evidence="2" id="KW-0539">Nucleus</keyword>
<dbReference type="InterPro" id="IPR036875">
    <property type="entry name" value="Znf_CCHC_sf"/>
</dbReference>
<evidence type="ECO:0000256" key="1">
    <source>
        <dbReference type="PROSITE-ProRule" id="PRU00047"/>
    </source>
</evidence>
<dbReference type="GO" id="GO:0043111">
    <property type="term" value="P:replication fork arrest"/>
    <property type="evidence" value="ECO:0007669"/>
    <property type="project" value="TreeGrafter"/>
</dbReference>